<dbReference type="Pfam" id="PF00665">
    <property type="entry name" value="rve"/>
    <property type="match status" value="1"/>
</dbReference>
<dbReference type="InterPro" id="IPR013103">
    <property type="entry name" value="RVT_2"/>
</dbReference>
<gene>
    <name evidence="3" type="ORF">HannXRQ_Chr17g0541591</name>
</gene>
<evidence type="ECO:0000313" key="3">
    <source>
        <dbReference type="EMBL" id="OTF85594.1"/>
    </source>
</evidence>
<evidence type="ECO:0000313" key="4">
    <source>
        <dbReference type="Proteomes" id="UP000215914"/>
    </source>
</evidence>
<dbReference type="InterPro" id="IPR012337">
    <property type="entry name" value="RNaseH-like_sf"/>
</dbReference>
<dbReference type="InterPro" id="IPR036397">
    <property type="entry name" value="RNaseH_sf"/>
</dbReference>
<accession>A0A251RP54</accession>
<dbReference type="Gene3D" id="3.30.420.10">
    <property type="entry name" value="Ribonuclease H-like superfamily/Ribonuclease H"/>
    <property type="match status" value="1"/>
</dbReference>
<protein>
    <submittedName>
        <fullName evidence="3">Putative ribonuclease H-like domain-containing protein</fullName>
    </submittedName>
</protein>
<dbReference type="GO" id="GO:0003676">
    <property type="term" value="F:nucleic acid binding"/>
    <property type="evidence" value="ECO:0007669"/>
    <property type="project" value="InterPro"/>
</dbReference>
<keyword evidence="4" id="KW-1185">Reference proteome</keyword>
<proteinExistence type="predicted"/>
<evidence type="ECO:0000259" key="2">
    <source>
        <dbReference type="PROSITE" id="PS50994"/>
    </source>
</evidence>
<dbReference type="InParanoid" id="A0A251RP54"/>
<dbReference type="Pfam" id="PF13976">
    <property type="entry name" value="gag_pre-integrs"/>
    <property type="match status" value="1"/>
</dbReference>
<organism evidence="3 4">
    <name type="scientific">Helianthus annuus</name>
    <name type="common">Common sunflower</name>
    <dbReference type="NCBI Taxonomy" id="4232"/>
    <lineage>
        <taxon>Eukaryota</taxon>
        <taxon>Viridiplantae</taxon>
        <taxon>Streptophyta</taxon>
        <taxon>Embryophyta</taxon>
        <taxon>Tracheophyta</taxon>
        <taxon>Spermatophyta</taxon>
        <taxon>Magnoliopsida</taxon>
        <taxon>eudicotyledons</taxon>
        <taxon>Gunneridae</taxon>
        <taxon>Pentapetalae</taxon>
        <taxon>asterids</taxon>
        <taxon>campanulids</taxon>
        <taxon>Asterales</taxon>
        <taxon>Asteraceae</taxon>
        <taxon>Asteroideae</taxon>
        <taxon>Heliantheae alliance</taxon>
        <taxon>Heliantheae</taxon>
        <taxon>Helianthus</taxon>
    </lineage>
</organism>
<dbReference type="SUPFAM" id="SSF53098">
    <property type="entry name" value="Ribonuclease H-like"/>
    <property type="match status" value="1"/>
</dbReference>
<sequence length="1094" mass="124100">MKFFSELSPAETPISTISGVSNLIEGSGRAHITLSSGTQLTIDNALYSSKSRRNLLSFKDIRKNGYHLKTISENKIEYLQITSNKNGQETIVEQLEALSSGLYYTNINPIESYMVSNQKLLDKDTFNIWHDRLGHPGSIMMRRIIKSATGHPLKNLKVLLPQDLSCAACSLGKLITRPSQTKLIHETPSFLERIQGDICGPIHPPCGPFRYFLVLIDASSRWSHVSLLATRNVAFARLLAQIIQLRANFPDNQIKNIQMDNAGEFTSQAFNDYCMSIGINVEHSVPHVHTQKGLAESLIKRLQIIARPLLMRCKLPSSAWGHAILHAAALIRLRPTADHEYSPLQLVSGREPSLSHLRIFGCAVYVPIPPPQRTTMAPQRRLGIYIGFNSPSIIKYLEPMTGDMFTTRYADCHFDETMFPVLGGDKNKERLVTQEITWNASSLSNLDPRSGQCEYEVQKIIHLQRIANELPDAFTDTNRVTKSHVPASNAPARIEVIPEAITIQRKRGRQIGSKDKNPRKRKEQSNAVGENSQKVINETPVEVNVLEETTIIPEEDEVSEETPVPNENEISINYVQDSTMWNRNKTRVDDIFAYAIATDVINENDYVPKTLEECMHRNDWPRWQEAINAELNSLKKRHVFGPVVRTPIDVKPVGYKWVFAIKRNEKNEIVRYKARLVAQGFSQIPGVDYEETYSPVVDAITLRFLIGLTISEGLHMRLMDVVTAYLYGTLENDIYMKIPKGLKLPEALKSTPRDMCSIKLQRSLYGLKQSGRMWYNRLSEYLEKEGYKSNVISPCVFIKRSLSNFTIIAVYVDDINIIGSPEEIEKAAQLLKKEFEMKDLGMTKLCIGLQFEYLCNGTFVHQSNYIQKMLVRFNMDKAHPFSVPMVVRPLDPHKDPYRPQEKGEEVLGPEVPYLSAIGALMYLANNTRPDIAFVVHVLARYSSNPSRRHWNGVKHIFRYICGTQDLGLFYQKDQKSQLVGYADAGYLSDPHKTKSQTGYVFTYGGTTISWKSTKQTLTTSSNHAELIALYDAGRECMWLRSMINHIQEACGLEQIKKDPTIIYEDNAACITQIREGYIKGDRTKPHLTKVLLNI</sequence>
<dbReference type="Pfam" id="PF07727">
    <property type="entry name" value="RVT_2"/>
    <property type="match status" value="1"/>
</dbReference>
<reference evidence="4" key="1">
    <citation type="journal article" date="2017" name="Nature">
        <title>The sunflower genome provides insights into oil metabolism, flowering and Asterid evolution.</title>
        <authorList>
            <person name="Badouin H."/>
            <person name="Gouzy J."/>
            <person name="Grassa C.J."/>
            <person name="Murat F."/>
            <person name="Staton S.E."/>
            <person name="Cottret L."/>
            <person name="Lelandais-Briere C."/>
            <person name="Owens G.L."/>
            <person name="Carrere S."/>
            <person name="Mayjonade B."/>
            <person name="Legrand L."/>
            <person name="Gill N."/>
            <person name="Kane N.C."/>
            <person name="Bowers J.E."/>
            <person name="Hubner S."/>
            <person name="Bellec A."/>
            <person name="Berard A."/>
            <person name="Berges H."/>
            <person name="Blanchet N."/>
            <person name="Boniface M.C."/>
            <person name="Brunel D."/>
            <person name="Catrice O."/>
            <person name="Chaidir N."/>
            <person name="Claudel C."/>
            <person name="Donnadieu C."/>
            <person name="Faraut T."/>
            <person name="Fievet G."/>
            <person name="Helmstetter N."/>
            <person name="King M."/>
            <person name="Knapp S.J."/>
            <person name="Lai Z."/>
            <person name="Le Paslier M.C."/>
            <person name="Lippi Y."/>
            <person name="Lorenzon L."/>
            <person name="Mandel J.R."/>
            <person name="Marage G."/>
            <person name="Marchand G."/>
            <person name="Marquand E."/>
            <person name="Bret-Mestries E."/>
            <person name="Morien E."/>
            <person name="Nambeesan S."/>
            <person name="Nguyen T."/>
            <person name="Pegot-Espagnet P."/>
            <person name="Pouilly N."/>
            <person name="Raftis F."/>
            <person name="Sallet E."/>
            <person name="Schiex T."/>
            <person name="Thomas J."/>
            <person name="Vandecasteele C."/>
            <person name="Vares D."/>
            <person name="Vear F."/>
            <person name="Vautrin S."/>
            <person name="Crespi M."/>
            <person name="Mangin B."/>
            <person name="Burke J.M."/>
            <person name="Salse J."/>
            <person name="Munos S."/>
            <person name="Vincourt P."/>
            <person name="Rieseberg L.H."/>
            <person name="Langlade N.B."/>
        </authorList>
    </citation>
    <scope>NUCLEOTIDE SEQUENCE [LARGE SCALE GENOMIC DNA]</scope>
    <source>
        <strain evidence="4">cv. SF193</strain>
    </source>
</reference>
<dbReference type="PANTHER" id="PTHR11439:SF486">
    <property type="entry name" value="RLK (RECEPTOR-LIKE KINASE) PROTEIN, PUTATIVE-RELATED"/>
    <property type="match status" value="1"/>
</dbReference>
<dbReference type="Proteomes" id="UP000215914">
    <property type="component" value="Chromosome 17"/>
</dbReference>
<name>A0A251RP54_HELAN</name>
<dbReference type="PROSITE" id="PS50994">
    <property type="entry name" value="INTEGRASE"/>
    <property type="match status" value="1"/>
</dbReference>
<dbReference type="EMBL" id="CM007906">
    <property type="protein sequence ID" value="OTF85594.1"/>
    <property type="molecule type" value="Genomic_DNA"/>
</dbReference>
<feature type="domain" description="Integrase catalytic" evidence="2">
    <location>
        <begin position="184"/>
        <end position="351"/>
    </location>
</feature>
<dbReference type="CDD" id="cd09272">
    <property type="entry name" value="RNase_HI_RT_Ty1"/>
    <property type="match status" value="1"/>
</dbReference>
<dbReference type="GO" id="GO:0015074">
    <property type="term" value="P:DNA integration"/>
    <property type="evidence" value="ECO:0007669"/>
    <property type="project" value="InterPro"/>
</dbReference>
<dbReference type="PANTHER" id="PTHR11439">
    <property type="entry name" value="GAG-POL-RELATED RETROTRANSPOSON"/>
    <property type="match status" value="1"/>
</dbReference>
<dbReference type="SUPFAM" id="SSF56672">
    <property type="entry name" value="DNA/RNA polymerases"/>
    <property type="match status" value="1"/>
</dbReference>
<dbReference type="InterPro" id="IPR001584">
    <property type="entry name" value="Integrase_cat-core"/>
</dbReference>
<feature type="region of interest" description="Disordered" evidence="1">
    <location>
        <begin position="505"/>
        <end position="532"/>
    </location>
</feature>
<dbReference type="AlphaFoldDB" id="A0A251RP54"/>
<dbReference type="InterPro" id="IPR043502">
    <property type="entry name" value="DNA/RNA_pol_sf"/>
</dbReference>
<evidence type="ECO:0000256" key="1">
    <source>
        <dbReference type="SAM" id="MobiDB-lite"/>
    </source>
</evidence>
<dbReference type="STRING" id="4232.A0A251RP54"/>
<dbReference type="OMA" id="DAGRECM"/>
<dbReference type="InterPro" id="IPR025724">
    <property type="entry name" value="GAG-pre-integrase_dom"/>
</dbReference>